<reference evidence="1" key="1">
    <citation type="journal article" date="2020" name="mSystems">
        <title>Genome- and Community-Level Interaction Insights into Carbon Utilization and Element Cycling Functions of Hydrothermarchaeota in Hydrothermal Sediment.</title>
        <authorList>
            <person name="Zhou Z."/>
            <person name="Liu Y."/>
            <person name="Xu W."/>
            <person name="Pan J."/>
            <person name="Luo Z.H."/>
            <person name="Li M."/>
        </authorList>
    </citation>
    <scope>NUCLEOTIDE SEQUENCE [LARGE SCALE GENOMIC DNA]</scope>
    <source>
        <strain evidence="1">SpSt-374</strain>
    </source>
</reference>
<evidence type="ECO:0000313" key="1">
    <source>
        <dbReference type="EMBL" id="HGG00717.1"/>
    </source>
</evidence>
<dbReference type="EMBL" id="DSPX01000086">
    <property type="protein sequence ID" value="HGG00717.1"/>
    <property type="molecule type" value="Genomic_DNA"/>
</dbReference>
<protein>
    <submittedName>
        <fullName evidence="1">Uncharacterized protein</fullName>
    </submittedName>
</protein>
<name>A0A7C3VJA4_9CYAN</name>
<organism evidence="1">
    <name type="scientific">Planktothricoides sp. SpSt-374</name>
    <dbReference type="NCBI Taxonomy" id="2282167"/>
    <lineage>
        <taxon>Bacteria</taxon>
        <taxon>Bacillati</taxon>
        <taxon>Cyanobacteriota</taxon>
        <taxon>Cyanophyceae</taxon>
        <taxon>Oscillatoriophycideae</taxon>
        <taxon>Oscillatoriales</taxon>
        <taxon>Oscillatoriaceae</taxon>
        <taxon>Planktothricoides</taxon>
    </lineage>
</organism>
<sequence length="107" mass="12070">MNKPPYPPDLADAWARVFGYAWQEDHRDFLQGLRKDPKNTITNVVNQGTPEQLQGPCATILEYVSSDNCEYGYIALPKLPEGLQGLSEEALYAYANQSELYGIMRQS</sequence>
<accession>A0A7C3VJA4</accession>
<gene>
    <name evidence="1" type="ORF">ENR15_08730</name>
</gene>
<proteinExistence type="predicted"/>
<dbReference type="AlphaFoldDB" id="A0A7C3VJA4"/>
<comment type="caution">
    <text evidence="1">The sequence shown here is derived from an EMBL/GenBank/DDBJ whole genome shotgun (WGS) entry which is preliminary data.</text>
</comment>